<dbReference type="InterPro" id="IPR019951">
    <property type="entry name" value="F420_OxRdatse_Rv3520c_pred"/>
</dbReference>
<dbReference type="NCBIfam" id="TIGR03559">
    <property type="entry name" value="F420_Rv3520c"/>
    <property type="match status" value="1"/>
</dbReference>
<evidence type="ECO:0000313" key="3">
    <source>
        <dbReference type="EMBL" id="MDT9591646.1"/>
    </source>
</evidence>
<feature type="domain" description="Luciferase-like" evidence="2">
    <location>
        <begin position="17"/>
        <end position="314"/>
    </location>
</feature>
<dbReference type="InterPro" id="IPR050564">
    <property type="entry name" value="F420-G6PD/mer"/>
</dbReference>
<dbReference type="Pfam" id="PF00296">
    <property type="entry name" value="Bac_luciferase"/>
    <property type="match status" value="1"/>
</dbReference>
<organism evidence="3 4">
    <name type="scientific">Nocardioides imazamoxiresistens</name>
    <dbReference type="NCBI Taxonomy" id="3231893"/>
    <lineage>
        <taxon>Bacteria</taxon>
        <taxon>Bacillati</taxon>
        <taxon>Actinomycetota</taxon>
        <taxon>Actinomycetes</taxon>
        <taxon>Propionibacteriales</taxon>
        <taxon>Nocardioidaceae</taxon>
        <taxon>Nocardioides</taxon>
    </lineage>
</organism>
<dbReference type="InterPro" id="IPR036661">
    <property type="entry name" value="Luciferase-like_sf"/>
</dbReference>
<evidence type="ECO:0000259" key="2">
    <source>
        <dbReference type="Pfam" id="PF00296"/>
    </source>
</evidence>
<reference evidence="3 4" key="1">
    <citation type="submission" date="2023-08" db="EMBL/GenBank/DDBJ databases">
        <title>Nocardioides seae sp. nov., a bacterium isolated from a soil.</title>
        <authorList>
            <person name="Wang X."/>
        </authorList>
    </citation>
    <scope>NUCLEOTIDE SEQUENCE [LARGE SCALE GENOMIC DNA]</scope>
    <source>
        <strain evidence="3 4">YZH12</strain>
    </source>
</reference>
<gene>
    <name evidence="3" type="ORF">RDV89_01110</name>
</gene>
<dbReference type="InterPro" id="IPR011251">
    <property type="entry name" value="Luciferase-like_dom"/>
</dbReference>
<keyword evidence="1" id="KW-0560">Oxidoreductase</keyword>
<name>A0ABU3PQY2_9ACTN</name>
<dbReference type="CDD" id="cd01097">
    <property type="entry name" value="Tetrahydromethanopterin_reductase"/>
    <property type="match status" value="1"/>
</dbReference>
<dbReference type="SUPFAM" id="SSF51679">
    <property type="entry name" value="Bacterial luciferase-like"/>
    <property type="match status" value="1"/>
</dbReference>
<dbReference type="Proteomes" id="UP001268542">
    <property type="component" value="Unassembled WGS sequence"/>
</dbReference>
<sequence>MVDDLRLGIGLGYWQARPADDTAAVQTAESLGYDSVWVGEAYGSDALTPLTWYAARTSRIGLGTSICQIDARTPANAAMAAMTLDALSGGRLRLGLGVSGPQIVEGWYGRPFPKPLARTREYVEILRAAWAREAPLRHDGEFYPLPHPGGAGLGKPLRLITEPLRPDIPVYLGAQGPKNVELALEVADGWLPAFVHIESFDAMYGDLVARARPGFDIVATVNTFVDDDLRAAFRRAKQPLAWYVGGMGAKGANFHLDAVTRAGFGDVAHEVQDLFLAGRRDEAVDAIPDELVDGTSLIGPPGRIRERLQLWRDSPVGTVVLMELRDETAMKALAAEVGL</sequence>
<evidence type="ECO:0000313" key="4">
    <source>
        <dbReference type="Proteomes" id="UP001268542"/>
    </source>
</evidence>
<dbReference type="PANTHER" id="PTHR43244">
    <property type="match status" value="1"/>
</dbReference>
<keyword evidence="4" id="KW-1185">Reference proteome</keyword>
<dbReference type="Gene3D" id="3.20.20.30">
    <property type="entry name" value="Luciferase-like domain"/>
    <property type="match status" value="1"/>
</dbReference>
<dbReference type="RefSeq" id="WP_315730605.1">
    <property type="nucleotide sequence ID" value="NZ_JAVYII010000001.1"/>
</dbReference>
<accession>A0ABU3PQY2</accession>
<comment type="caution">
    <text evidence="3">The sequence shown here is derived from an EMBL/GenBank/DDBJ whole genome shotgun (WGS) entry which is preliminary data.</text>
</comment>
<proteinExistence type="predicted"/>
<dbReference type="PANTHER" id="PTHR43244:SF1">
    <property type="entry name" value="5,10-METHYLENETETRAHYDROMETHANOPTERIN REDUCTASE"/>
    <property type="match status" value="1"/>
</dbReference>
<dbReference type="EMBL" id="JAVYII010000001">
    <property type="protein sequence ID" value="MDT9591646.1"/>
    <property type="molecule type" value="Genomic_DNA"/>
</dbReference>
<evidence type="ECO:0000256" key="1">
    <source>
        <dbReference type="ARBA" id="ARBA00023002"/>
    </source>
</evidence>
<protein>
    <submittedName>
        <fullName evidence="3">LLM class F420-dependent oxidoreductase</fullName>
    </submittedName>
</protein>